<sequence length="698" mass="77517">MPVAIITCVVHCTSAGVKAGSVKGCSSKSNMILINALLLCASAIFIENVVGEVPNFRILAPAFVCPKDKDAVIDKPDTTIITLQTDSDIPVEYLWTVRWETLDAPSQQFTLALWRNVRELESQLNDLPMEPNVFVIKNSELLSGVTYIFNVTATTYRDKVGTQKEFRINNIKGDSKLLMEGRSEMFSITLLGGQLAYADIDFILEAKVTTCYKTHDYYFVWTVNSSEGSVAVSDVKGSRLVIRANTLTPGASYDVVCQVYKSSTGDFITQSSLPFRVLHRNVTINFNVDLMSISAERPLKLSTDINKLDYIGEGMTIAWECTTGGEPVETFYQTDDDGHLYFPSGLLYAGEYLMKVTVDVRRHSISEKAITRVIAVDPLLPVIQLQHMPRVVNEGTVVTIHANVSHVVPGCTITWYFRSKHCLESEFSTATDICADNPHGTEISTPINFYSLEQNFLSELTDYTNETSWKSVSVNFEAAAGRVRVVAECNCKKDENCTNEGEVYAGVIFELNERPDTGYVLVTPEMGTAMETVFRLSTHRVVDVNKPLKYTFYCDLNNNDTLLLGTYLEHNAVETLLPYIEGGINVWVEVCDSLGACTPGSTTLVPVAPGEARTVDALVEDVRAHVRRCELTLLRRLAATAVVSYTNAVQTEAFSKFATSLLNALGGIEERCIERNYDLYNDFMYWLQKAGVDTTKLV</sequence>
<dbReference type="PANTHER" id="PTHR46730">
    <property type="entry name" value="POLYCYSTIN-1"/>
    <property type="match status" value="1"/>
</dbReference>
<dbReference type="GO" id="GO:0005261">
    <property type="term" value="F:monoatomic cation channel activity"/>
    <property type="evidence" value="ECO:0007669"/>
    <property type="project" value="TreeGrafter"/>
</dbReference>
<keyword evidence="4" id="KW-1133">Transmembrane helix</keyword>
<dbReference type="KEGG" id="sliu:111350682"/>
<keyword evidence="3" id="KW-0677">Repeat</keyword>
<evidence type="ECO:0000256" key="2">
    <source>
        <dbReference type="ARBA" id="ARBA00022692"/>
    </source>
</evidence>
<dbReference type="GO" id="GO:0006816">
    <property type="term" value="P:calcium ion transport"/>
    <property type="evidence" value="ECO:0007669"/>
    <property type="project" value="TreeGrafter"/>
</dbReference>
<reference evidence="8" key="1">
    <citation type="submission" date="2025-08" db="UniProtKB">
        <authorList>
            <consortium name="RefSeq"/>
        </authorList>
    </citation>
    <scope>IDENTIFICATION</scope>
    <source>
        <strain evidence="8">Ishihara</strain>
        <tissue evidence="8">Whole body</tissue>
    </source>
</reference>
<name>A0A9J7IK09_SPOLT</name>
<dbReference type="OrthoDB" id="6730643at2759"/>
<keyword evidence="7" id="KW-1185">Reference proteome</keyword>
<evidence type="ECO:0000313" key="7">
    <source>
        <dbReference type="Proteomes" id="UP000301870"/>
    </source>
</evidence>
<dbReference type="AlphaFoldDB" id="A0A9J7IK09"/>
<comment type="subcellular location">
    <subcellularLocation>
        <location evidence="1">Membrane</location>
    </subcellularLocation>
</comment>
<evidence type="ECO:0000313" key="8">
    <source>
        <dbReference type="RefSeq" id="XP_022818096.1"/>
    </source>
</evidence>
<dbReference type="Pfam" id="PF02010">
    <property type="entry name" value="REJ"/>
    <property type="match status" value="1"/>
</dbReference>
<gene>
    <name evidence="8" type="primary">LOC111350682</name>
</gene>
<feature type="domain" description="PKD/REJ-like" evidence="6">
    <location>
        <begin position="503"/>
        <end position="615"/>
    </location>
</feature>
<dbReference type="GO" id="GO:0005886">
    <property type="term" value="C:plasma membrane"/>
    <property type="evidence" value="ECO:0007669"/>
    <property type="project" value="TreeGrafter"/>
</dbReference>
<dbReference type="PANTHER" id="PTHR46730:SF1">
    <property type="entry name" value="PLAT DOMAIN-CONTAINING PROTEIN"/>
    <property type="match status" value="1"/>
</dbReference>
<keyword evidence="2" id="KW-0812">Transmembrane</keyword>
<evidence type="ECO:0000256" key="3">
    <source>
        <dbReference type="ARBA" id="ARBA00022737"/>
    </source>
</evidence>
<evidence type="ECO:0000256" key="5">
    <source>
        <dbReference type="ARBA" id="ARBA00023136"/>
    </source>
</evidence>
<dbReference type="RefSeq" id="XP_022818096.1">
    <property type="nucleotide sequence ID" value="XM_022962328.1"/>
</dbReference>
<dbReference type="InterPro" id="IPR002859">
    <property type="entry name" value="PKD/REJ-like"/>
</dbReference>
<dbReference type="Proteomes" id="UP000301870">
    <property type="component" value="Chromosome 11"/>
</dbReference>
<accession>A0A9J7IK09</accession>
<protein>
    <submittedName>
        <fullName evidence="8">Uncharacterized protein LOC111350682</fullName>
    </submittedName>
</protein>
<evidence type="ECO:0000259" key="6">
    <source>
        <dbReference type="Pfam" id="PF02010"/>
    </source>
</evidence>
<keyword evidence="5" id="KW-0472">Membrane</keyword>
<evidence type="ECO:0000256" key="1">
    <source>
        <dbReference type="ARBA" id="ARBA00004370"/>
    </source>
</evidence>
<evidence type="ECO:0000256" key="4">
    <source>
        <dbReference type="ARBA" id="ARBA00022989"/>
    </source>
</evidence>
<organism evidence="7 8">
    <name type="scientific">Spodoptera litura</name>
    <name type="common">Asian cotton leafworm</name>
    <dbReference type="NCBI Taxonomy" id="69820"/>
    <lineage>
        <taxon>Eukaryota</taxon>
        <taxon>Metazoa</taxon>
        <taxon>Ecdysozoa</taxon>
        <taxon>Arthropoda</taxon>
        <taxon>Hexapoda</taxon>
        <taxon>Insecta</taxon>
        <taxon>Pterygota</taxon>
        <taxon>Neoptera</taxon>
        <taxon>Endopterygota</taxon>
        <taxon>Lepidoptera</taxon>
        <taxon>Glossata</taxon>
        <taxon>Ditrysia</taxon>
        <taxon>Noctuoidea</taxon>
        <taxon>Noctuidae</taxon>
        <taxon>Amphipyrinae</taxon>
        <taxon>Spodoptera</taxon>
    </lineage>
</organism>
<proteinExistence type="predicted"/>
<dbReference type="GeneID" id="111350682"/>